<name>A0A4D7CSK3_9ENTE</name>
<dbReference type="Gene3D" id="1.10.260.40">
    <property type="entry name" value="lambda repressor-like DNA-binding domains"/>
    <property type="match status" value="1"/>
</dbReference>
<dbReference type="PANTHER" id="PTHR46558:SF4">
    <property type="entry name" value="DNA-BIDING PHAGE PROTEIN"/>
    <property type="match status" value="1"/>
</dbReference>
<accession>A0A4D7CSK3</accession>
<dbReference type="GO" id="GO:0003677">
    <property type="term" value="F:DNA binding"/>
    <property type="evidence" value="ECO:0007669"/>
    <property type="project" value="UniProtKB-KW"/>
</dbReference>
<keyword evidence="4" id="KW-1185">Reference proteome</keyword>
<dbReference type="RefSeq" id="WP_136952508.1">
    <property type="nucleotide sequence ID" value="NZ_CP039712.1"/>
</dbReference>
<dbReference type="PANTHER" id="PTHR46558">
    <property type="entry name" value="TRACRIPTIONAL REGULATORY PROTEIN-RELATED-RELATED"/>
    <property type="match status" value="1"/>
</dbReference>
<dbReference type="SUPFAM" id="SSF47413">
    <property type="entry name" value="lambda repressor-like DNA-binding domains"/>
    <property type="match status" value="1"/>
</dbReference>
<reference evidence="3 4" key="1">
    <citation type="submission" date="2019-04" db="EMBL/GenBank/DDBJ databases">
        <title>Vagococcus sp. nov., isolated from faeces of yaks (Bos grunniens).</title>
        <authorList>
            <person name="Ge Y."/>
        </authorList>
    </citation>
    <scope>NUCLEOTIDE SEQUENCE [LARGE SCALE GENOMIC DNA]</scope>
    <source>
        <strain evidence="3 4">MN-17</strain>
    </source>
</reference>
<evidence type="ECO:0000256" key="1">
    <source>
        <dbReference type="ARBA" id="ARBA00023125"/>
    </source>
</evidence>
<evidence type="ECO:0000313" key="3">
    <source>
        <dbReference type="EMBL" id="QCI85662.1"/>
    </source>
</evidence>
<evidence type="ECO:0000313" key="4">
    <source>
        <dbReference type="Proteomes" id="UP000298615"/>
    </source>
</evidence>
<dbReference type="AlphaFoldDB" id="A0A4D7CSK3"/>
<keyword evidence="1" id="KW-0238">DNA-binding</keyword>
<dbReference type="KEGG" id="vao:FA707_01165"/>
<dbReference type="PROSITE" id="PS50943">
    <property type="entry name" value="HTH_CROC1"/>
    <property type="match status" value="1"/>
</dbReference>
<proteinExistence type="predicted"/>
<organism evidence="3 4">
    <name type="scientific">Vagococcus zengguangii</name>
    <dbReference type="NCBI Taxonomy" id="2571750"/>
    <lineage>
        <taxon>Bacteria</taxon>
        <taxon>Bacillati</taxon>
        <taxon>Bacillota</taxon>
        <taxon>Bacilli</taxon>
        <taxon>Lactobacillales</taxon>
        <taxon>Enterococcaceae</taxon>
        <taxon>Vagococcus</taxon>
    </lineage>
</organism>
<dbReference type="InterPro" id="IPR001387">
    <property type="entry name" value="Cro/C1-type_HTH"/>
</dbReference>
<dbReference type="CDD" id="cd00093">
    <property type="entry name" value="HTH_XRE"/>
    <property type="match status" value="1"/>
</dbReference>
<dbReference type="InterPro" id="IPR010982">
    <property type="entry name" value="Lambda_DNA-bd_dom_sf"/>
</dbReference>
<feature type="domain" description="HTH cro/C1-type" evidence="2">
    <location>
        <begin position="6"/>
        <end position="60"/>
    </location>
</feature>
<dbReference type="Pfam" id="PF01381">
    <property type="entry name" value="HTH_3"/>
    <property type="match status" value="1"/>
</dbReference>
<dbReference type="EMBL" id="CP039712">
    <property type="protein sequence ID" value="QCI85662.1"/>
    <property type="molecule type" value="Genomic_DNA"/>
</dbReference>
<evidence type="ECO:0000259" key="2">
    <source>
        <dbReference type="PROSITE" id="PS50943"/>
    </source>
</evidence>
<dbReference type="SMART" id="SM00530">
    <property type="entry name" value="HTH_XRE"/>
    <property type="match status" value="1"/>
</dbReference>
<gene>
    <name evidence="3" type="ORF">FA707_01165</name>
</gene>
<dbReference type="Proteomes" id="UP000298615">
    <property type="component" value="Chromosome"/>
</dbReference>
<sequence length="68" mass="7543">MISNQVIKYRKKAGLTQEALAKLVGVSRRTIVSLEKGNYTPSLVLALQLAKVLEVDINALFQLEEELS</sequence>
<protein>
    <submittedName>
        <fullName evidence="3">Helix-turn-helix transcriptional regulator</fullName>
    </submittedName>
</protein>